<dbReference type="InterPro" id="IPR041667">
    <property type="entry name" value="Cupin_8"/>
</dbReference>
<feature type="region of interest" description="Disordered" evidence="1">
    <location>
        <begin position="173"/>
        <end position="237"/>
    </location>
</feature>
<dbReference type="PANTHER" id="PTHR12461:SF94">
    <property type="entry name" value="JMJC DOMAIN-CONTAINING PROTEIN"/>
    <property type="match status" value="1"/>
</dbReference>
<feature type="compositionally biased region" description="Basic and acidic residues" evidence="1">
    <location>
        <begin position="282"/>
        <end position="293"/>
    </location>
</feature>
<feature type="region of interest" description="Disordered" evidence="1">
    <location>
        <begin position="582"/>
        <end position="644"/>
    </location>
</feature>
<dbReference type="Pfam" id="PF13621">
    <property type="entry name" value="Cupin_8"/>
    <property type="match status" value="1"/>
</dbReference>
<feature type="compositionally biased region" description="Low complexity" evidence="1">
    <location>
        <begin position="217"/>
        <end position="229"/>
    </location>
</feature>
<feature type="compositionally biased region" description="Basic and acidic residues" evidence="1">
    <location>
        <begin position="305"/>
        <end position="319"/>
    </location>
</feature>
<dbReference type="EMBL" id="PUHQ01000033">
    <property type="protein sequence ID" value="KAG0661650.1"/>
    <property type="molecule type" value="Genomic_DNA"/>
</dbReference>
<proteinExistence type="predicted"/>
<dbReference type="SUPFAM" id="SSF51197">
    <property type="entry name" value="Clavaminate synthase-like"/>
    <property type="match status" value="1"/>
</dbReference>
<name>A0A9P6W445_RHOMI</name>
<evidence type="ECO:0000256" key="1">
    <source>
        <dbReference type="SAM" id="MobiDB-lite"/>
    </source>
</evidence>
<sequence length="687" mass="74328">MTASTSSLHEALDLLQATSQAERLINTTHPDLDACGPAVGRLLSRLSETCLRCTTTSTAPPSHDHVKDSAAAAAAAAYLSETLRQLADDKLNSFPYHAVPTCWRRLYMDAVLYGAIAQLAHVANSNEEGPQHLLLLQSIGRLDSAIVISGSPGPMRLELAQSLISLAQERLAAAPSRPVEATTSPADGDVEGEEERERERPAKRPRTTTRRSPSPPRTTTTTTTAAPATTEKRTHPLPYIHVPLRELASLPTFLDPAHNPVHRAPFIVRRGAVHFPAFDPEPDPRVRESPRDHDDDDDDDENGDEGNRKAEDHHGGGEKRSRRSRWSDLTYLRRLAGPGRVVPVEVGGDYTQSGWGQKMMPFDEFLDSLELVELVELVETRTGGEEDGASSARRRRIETPSGGDDDEEETGGGGGPACNGATTPVSTRTADSNMHEGDTDGERQSSPSSRALTTTATAGAEHAPRRPIYYLAQHSLFRQFPALISDLLIPDLVYSPPEHHYPSPSLASNAGKETSSYEPPQSEEGYVLNAWLGPGGTKSAAHTDPWWNCYVQMAGSKWIWVAPPECGPYMAAFGRNAALGSESDDYTGDGDGSAKPDSSGGGAAEEYMTNTSSLDVTAPPPLLSLSDSGRLQPTSSSSPPYPPQFVRHVLPHARQAVLEEGDVLVMPPKWWHAMVGLETSFSVSMWF</sequence>
<feature type="compositionally biased region" description="Polar residues" evidence="1">
    <location>
        <begin position="420"/>
        <end position="432"/>
    </location>
</feature>
<comment type="caution">
    <text evidence="3">The sequence shown here is derived from an EMBL/GenBank/DDBJ whole genome shotgun (WGS) entry which is preliminary data.</text>
</comment>
<feature type="region of interest" description="Disordered" evidence="1">
    <location>
        <begin position="501"/>
        <end position="522"/>
    </location>
</feature>
<keyword evidence="4" id="KW-1185">Reference proteome</keyword>
<feature type="domain" description="JmjC" evidence="2">
    <location>
        <begin position="469"/>
        <end position="687"/>
    </location>
</feature>
<accession>A0A9P6W445</accession>
<feature type="region of interest" description="Disordered" evidence="1">
    <location>
        <begin position="380"/>
        <end position="460"/>
    </location>
</feature>
<feature type="compositionally biased region" description="Polar residues" evidence="1">
    <location>
        <begin position="506"/>
        <end position="519"/>
    </location>
</feature>
<protein>
    <recommendedName>
        <fullName evidence="2">JmjC domain-containing protein</fullName>
    </recommendedName>
</protein>
<dbReference type="AlphaFoldDB" id="A0A9P6W445"/>
<dbReference type="Proteomes" id="UP000777482">
    <property type="component" value="Unassembled WGS sequence"/>
</dbReference>
<feature type="region of interest" description="Disordered" evidence="1">
    <location>
        <begin position="275"/>
        <end position="324"/>
    </location>
</feature>
<organism evidence="3 4">
    <name type="scientific">Rhodotorula mucilaginosa</name>
    <name type="common">Yeast</name>
    <name type="synonym">Rhodotorula rubra</name>
    <dbReference type="NCBI Taxonomy" id="5537"/>
    <lineage>
        <taxon>Eukaryota</taxon>
        <taxon>Fungi</taxon>
        <taxon>Dikarya</taxon>
        <taxon>Basidiomycota</taxon>
        <taxon>Pucciniomycotina</taxon>
        <taxon>Microbotryomycetes</taxon>
        <taxon>Sporidiobolales</taxon>
        <taxon>Sporidiobolaceae</taxon>
        <taxon>Rhodotorula</taxon>
    </lineage>
</organism>
<dbReference type="PANTHER" id="PTHR12461">
    <property type="entry name" value="HYPOXIA-INDUCIBLE FACTOR 1 ALPHA INHIBITOR-RELATED"/>
    <property type="match status" value="1"/>
</dbReference>
<feature type="compositionally biased region" description="Acidic residues" evidence="1">
    <location>
        <begin position="294"/>
        <end position="304"/>
    </location>
</feature>
<feature type="compositionally biased region" description="Polar residues" evidence="1">
    <location>
        <begin position="444"/>
        <end position="457"/>
    </location>
</feature>
<feature type="compositionally biased region" description="Basic and acidic residues" evidence="1">
    <location>
        <begin position="433"/>
        <end position="443"/>
    </location>
</feature>
<dbReference type="Gene3D" id="2.60.120.650">
    <property type="entry name" value="Cupin"/>
    <property type="match status" value="1"/>
</dbReference>
<evidence type="ECO:0000313" key="3">
    <source>
        <dbReference type="EMBL" id="KAG0661650.1"/>
    </source>
</evidence>
<gene>
    <name evidence="3" type="ORF">C6P46_003871</name>
</gene>
<dbReference type="InterPro" id="IPR003347">
    <property type="entry name" value="JmjC_dom"/>
</dbReference>
<evidence type="ECO:0000259" key="2">
    <source>
        <dbReference type="PROSITE" id="PS51184"/>
    </source>
</evidence>
<reference evidence="3 4" key="1">
    <citation type="submission" date="2020-11" db="EMBL/GenBank/DDBJ databases">
        <title>Kefir isolates.</title>
        <authorList>
            <person name="Marcisauskas S."/>
            <person name="Kim Y."/>
            <person name="Blasche S."/>
        </authorList>
    </citation>
    <scope>NUCLEOTIDE SEQUENCE [LARGE SCALE GENOMIC DNA]</scope>
    <source>
        <strain evidence="3 4">KR</strain>
    </source>
</reference>
<evidence type="ECO:0000313" key="4">
    <source>
        <dbReference type="Proteomes" id="UP000777482"/>
    </source>
</evidence>
<dbReference type="PROSITE" id="PS51184">
    <property type="entry name" value="JMJC"/>
    <property type="match status" value="1"/>
</dbReference>
<dbReference type="OrthoDB" id="47172at2759"/>